<organism evidence="5 6">
    <name type="scientific">Aquicoccus porphyridii</name>
    <dbReference type="NCBI Taxonomy" id="1852029"/>
    <lineage>
        <taxon>Bacteria</taxon>
        <taxon>Pseudomonadati</taxon>
        <taxon>Pseudomonadota</taxon>
        <taxon>Alphaproteobacteria</taxon>
        <taxon>Rhodobacterales</taxon>
        <taxon>Paracoccaceae</taxon>
        <taxon>Aquicoccus</taxon>
    </lineage>
</organism>
<comment type="similarity">
    <text evidence="1">Belongs to the TTC38 family.</text>
</comment>
<sequence length="423" mass="45494">MRDHYGNPLHTQSDAARDAYVEGLTAYLEAQPGVEAAVRRAIAADEGFALAHVLGARNAQSYARMGEARERIARAREAGKALSGQAGAHLAVFDHLINGRVREGYAAVRAHLADFPRDALVAQTSLGVFSLIGFSGRPGREAEHLALAEALAPAYGTDGWFLAQLAFAQMEAGQLGPAETSIEASLERSPRSGHGAHIRAHLFYERGETGAGLDYLTEWMTGYDRAGLMHCHNAWHCALWALASGDAARMWAIADADLAPEMSQSPPLNVLTDLASLYWRAGLAGMDVAPERWAQLSDYATRAFPAPALGFADIHAAMAHAMAGREEPLGRIVEGAKGPAADLVSPCARAFRAMAVQDWTGAEAELVPLMASHERLGGSRAQRDLLEHTLMHVLIRQGKPDEARRLLAMRRPLIDAARMVAGH</sequence>
<dbReference type="PANTHER" id="PTHR16263:SF4">
    <property type="entry name" value="TETRATRICOPEPTIDE REPEAT PROTEIN 38"/>
    <property type="match status" value="1"/>
</dbReference>
<evidence type="ECO:0000313" key="6">
    <source>
        <dbReference type="Proteomes" id="UP000325291"/>
    </source>
</evidence>
<dbReference type="Proteomes" id="UP000325291">
    <property type="component" value="Unassembled WGS sequence"/>
</dbReference>
<keyword evidence="6" id="KW-1185">Reference proteome</keyword>
<name>A0A5A9ZX77_9RHOB</name>
<dbReference type="Gene3D" id="1.25.40.10">
    <property type="entry name" value="Tetratricopeptide repeat domain"/>
    <property type="match status" value="1"/>
</dbReference>
<dbReference type="AlphaFoldDB" id="A0A5A9ZX77"/>
<proteinExistence type="inferred from homology"/>
<evidence type="ECO:0000256" key="1">
    <source>
        <dbReference type="ARBA" id="ARBA00005857"/>
    </source>
</evidence>
<keyword evidence="4" id="KW-0802">TPR repeat</keyword>
<reference evidence="5 6" key="1">
    <citation type="submission" date="2019-07" db="EMBL/GenBank/DDBJ databases">
        <title>Aquicoccus porphyridii gen. nov., sp. nov., isolated from a small marine red alga, Porphyridium marinum.</title>
        <authorList>
            <person name="Liu L."/>
        </authorList>
    </citation>
    <scope>NUCLEOTIDE SEQUENCE [LARGE SCALE GENOMIC DNA]</scope>
    <source>
        <strain evidence="5 6">L1 8-17</strain>
    </source>
</reference>
<dbReference type="EMBL" id="VINQ01000001">
    <property type="protein sequence ID" value="KAA0921195.1"/>
    <property type="molecule type" value="Genomic_DNA"/>
</dbReference>
<accession>A0A5A9ZX77</accession>
<evidence type="ECO:0000256" key="4">
    <source>
        <dbReference type="ARBA" id="ARBA00022803"/>
    </source>
</evidence>
<dbReference type="InterPro" id="IPR011990">
    <property type="entry name" value="TPR-like_helical_dom_sf"/>
</dbReference>
<evidence type="ECO:0000256" key="2">
    <source>
        <dbReference type="ARBA" id="ARBA00019992"/>
    </source>
</evidence>
<dbReference type="InterPro" id="IPR033891">
    <property type="entry name" value="TTC38"/>
</dbReference>
<dbReference type="PANTHER" id="PTHR16263">
    <property type="entry name" value="TETRATRICOPEPTIDE REPEAT PROTEIN 38"/>
    <property type="match status" value="1"/>
</dbReference>
<gene>
    <name evidence="5" type="ORF">FLO80_01900</name>
</gene>
<comment type="caution">
    <text evidence="5">The sequence shown here is derived from an EMBL/GenBank/DDBJ whole genome shotgun (WGS) entry which is preliminary data.</text>
</comment>
<keyword evidence="3" id="KW-0677">Repeat</keyword>
<protein>
    <recommendedName>
        <fullName evidence="2">Tetratricopeptide repeat protein 38</fullName>
    </recommendedName>
</protein>
<evidence type="ECO:0000313" key="5">
    <source>
        <dbReference type="EMBL" id="KAA0921195.1"/>
    </source>
</evidence>
<evidence type="ECO:0000256" key="3">
    <source>
        <dbReference type="ARBA" id="ARBA00022737"/>
    </source>
</evidence>